<protein>
    <submittedName>
        <fullName evidence="1">Uncharacterized protein</fullName>
    </submittedName>
</protein>
<evidence type="ECO:0000313" key="1">
    <source>
        <dbReference type="EMBL" id="ERI05043.1"/>
    </source>
</evidence>
<reference evidence="1 2" key="1">
    <citation type="submission" date="2013-08" db="EMBL/GenBank/DDBJ databases">
        <authorList>
            <person name="Weinstock G."/>
            <person name="Sodergren E."/>
            <person name="Wylie T."/>
            <person name="Fulton L."/>
            <person name="Fulton R."/>
            <person name="Fronick C."/>
            <person name="O'Laughlin M."/>
            <person name="Godfrey J."/>
            <person name="Miner T."/>
            <person name="Herter B."/>
            <person name="Appelbaum E."/>
            <person name="Cordes M."/>
            <person name="Lek S."/>
            <person name="Wollam A."/>
            <person name="Pepin K.H."/>
            <person name="Palsikar V.B."/>
            <person name="Mitreva M."/>
            <person name="Wilson R.K."/>
        </authorList>
    </citation>
    <scope>NUCLEOTIDE SEQUENCE [LARGE SCALE GENOMIC DNA]</scope>
    <source>
        <strain evidence="1 2">ATCC 12856</strain>
    </source>
</reference>
<evidence type="ECO:0000313" key="2">
    <source>
        <dbReference type="Proteomes" id="UP000016511"/>
    </source>
</evidence>
<comment type="caution">
    <text evidence="1">The sequence shown here is derived from an EMBL/GenBank/DDBJ whole genome shotgun (WGS) entry which is preliminary data.</text>
</comment>
<proteinExistence type="predicted"/>
<dbReference type="EMBL" id="AWSJ01000365">
    <property type="protein sequence ID" value="ERI05043.1"/>
    <property type="molecule type" value="Genomic_DNA"/>
</dbReference>
<name>U1WS06_ANEAE</name>
<organism evidence="1 2">
    <name type="scientific">Aneurinibacillus aneurinilyticus ATCC 12856</name>
    <dbReference type="NCBI Taxonomy" id="649747"/>
    <lineage>
        <taxon>Bacteria</taxon>
        <taxon>Bacillati</taxon>
        <taxon>Bacillota</taxon>
        <taxon>Bacilli</taxon>
        <taxon>Bacillales</taxon>
        <taxon>Paenibacillaceae</taxon>
        <taxon>Aneurinibacillus group</taxon>
        <taxon>Aneurinibacillus</taxon>
    </lineage>
</organism>
<dbReference type="AlphaFoldDB" id="U1WS06"/>
<sequence>MKADVHWYTVNTGILQAIGKGYIDGNHIAIDATHVEARGVIRLHFR</sequence>
<keyword evidence="2" id="KW-1185">Reference proteome</keyword>
<dbReference type="HOGENOM" id="CLU_3179548_0_0_9"/>
<gene>
    <name evidence="1" type="ORF">HMPREF0083_05809</name>
</gene>
<dbReference type="Proteomes" id="UP000016511">
    <property type="component" value="Unassembled WGS sequence"/>
</dbReference>
<accession>U1WS06</accession>